<evidence type="ECO:0000259" key="9">
    <source>
        <dbReference type="PROSITE" id="PS50110"/>
    </source>
</evidence>
<gene>
    <name evidence="11" type="ORF">BLE401_08100</name>
</gene>
<keyword evidence="4" id="KW-0808">Transferase</keyword>
<evidence type="ECO:0000256" key="1">
    <source>
        <dbReference type="ARBA" id="ARBA00000085"/>
    </source>
</evidence>
<keyword evidence="12" id="KW-1185">Reference proteome</keyword>
<evidence type="ECO:0000256" key="5">
    <source>
        <dbReference type="ARBA" id="ARBA00022777"/>
    </source>
</evidence>
<dbReference type="OrthoDB" id="9792854at2"/>
<dbReference type="FunFam" id="3.30.565.10:FF:000010">
    <property type="entry name" value="Sensor histidine kinase RcsC"/>
    <property type="match status" value="1"/>
</dbReference>
<dbReference type="InterPro" id="IPR005467">
    <property type="entry name" value="His_kinase_dom"/>
</dbReference>
<dbReference type="GO" id="GO:0005886">
    <property type="term" value="C:plasma membrane"/>
    <property type="evidence" value="ECO:0007669"/>
    <property type="project" value="TreeGrafter"/>
</dbReference>
<dbReference type="CDD" id="cd00130">
    <property type="entry name" value="PAS"/>
    <property type="match status" value="2"/>
</dbReference>
<dbReference type="InterPro" id="IPR003594">
    <property type="entry name" value="HATPase_dom"/>
</dbReference>
<feature type="modified residue" description="4-aspartylphosphate" evidence="7">
    <location>
        <position position="652"/>
    </location>
</feature>
<dbReference type="GO" id="GO:0006355">
    <property type="term" value="P:regulation of DNA-templated transcription"/>
    <property type="evidence" value="ECO:0007669"/>
    <property type="project" value="InterPro"/>
</dbReference>
<dbReference type="InterPro" id="IPR003661">
    <property type="entry name" value="HisK_dim/P_dom"/>
</dbReference>
<dbReference type="EC" id="2.7.13.3" evidence="2"/>
<dbReference type="FunFam" id="1.10.287.130:FF:000145">
    <property type="entry name" value="Sensory transduction histidine kinase"/>
    <property type="match status" value="1"/>
</dbReference>
<dbReference type="SMART" id="SM00387">
    <property type="entry name" value="HATPase_c"/>
    <property type="match status" value="1"/>
</dbReference>
<accession>A0A2N9YDV0</accession>
<dbReference type="AlphaFoldDB" id="A0A2N9YDV0"/>
<evidence type="ECO:0000259" key="10">
    <source>
        <dbReference type="PROSITE" id="PS50112"/>
    </source>
</evidence>
<dbReference type="InterPro" id="IPR001789">
    <property type="entry name" value="Sig_transdc_resp-reg_receiver"/>
</dbReference>
<dbReference type="InterPro" id="IPR000014">
    <property type="entry name" value="PAS"/>
</dbReference>
<dbReference type="InterPro" id="IPR011006">
    <property type="entry name" value="CheY-like_superfamily"/>
</dbReference>
<dbReference type="Gene3D" id="1.10.287.130">
    <property type="match status" value="1"/>
</dbReference>
<dbReference type="InterPro" id="IPR036097">
    <property type="entry name" value="HisK_dim/P_sf"/>
</dbReference>
<reference evidence="12" key="1">
    <citation type="submission" date="2016-12" db="EMBL/GenBank/DDBJ databases">
        <title>Complete Genome Sequence of Beggiatoa leptomitiformis D-401.</title>
        <authorList>
            <person name="Fomenkov A."/>
            <person name="Vincze T."/>
            <person name="Grabovich M."/>
            <person name="Anton B.P."/>
            <person name="Dubinina G."/>
            <person name="Orlova M."/>
            <person name="Belousova E."/>
            <person name="Roberts R.J."/>
        </authorList>
    </citation>
    <scope>NUCLEOTIDE SEQUENCE [LARGE SCALE GENOMIC DNA]</scope>
    <source>
        <strain evidence="12">D-401</strain>
    </source>
</reference>
<dbReference type="PROSITE" id="PS50109">
    <property type="entry name" value="HIS_KIN"/>
    <property type="match status" value="1"/>
</dbReference>
<dbReference type="Gene3D" id="3.40.50.2300">
    <property type="match status" value="1"/>
</dbReference>
<dbReference type="Gene3D" id="3.30.450.20">
    <property type="entry name" value="PAS domain"/>
    <property type="match status" value="2"/>
</dbReference>
<dbReference type="Pfam" id="PF13426">
    <property type="entry name" value="PAS_9"/>
    <property type="match status" value="1"/>
</dbReference>
<proteinExistence type="predicted"/>
<dbReference type="SMART" id="SM00388">
    <property type="entry name" value="HisKA"/>
    <property type="match status" value="1"/>
</dbReference>
<dbReference type="InterPro" id="IPR035965">
    <property type="entry name" value="PAS-like_dom_sf"/>
</dbReference>
<feature type="domain" description="Response regulatory" evidence="9">
    <location>
        <begin position="603"/>
        <end position="719"/>
    </location>
</feature>
<keyword evidence="3 7" id="KW-0597">Phosphoprotein</keyword>
<dbReference type="SMART" id="SM00091">
    <property type="entry name" value="PAS"/>
    <property type="match status" value="2"/>
</dbReference>
<evidence type="ECO:0000313" key="12">
    <source>
        <dbReference type="Proteomes" id="UP000234271"/>
    </source>
</evidence>
<keyword evidence="6" id="KW-0902">Two-component regulatory system</keyword>
<evidence type="ECO:0000256" key="6">
    <source>
        <dbReference type="ARBA" id="ARBA00023012"/>
    </source>
</evidence>
<feature type="domain" description="Histidine kinase" evidence="8">
    <location>
        <begin position="349"/>
        <end position="570"/>
    </location>
</feature>
<dbReference type="SUPFAM" id="SSF47384">
    <property type="entry name" value="Homodimeric domain of signal transducing histidine kinase"/>
    <property type="match status" value="1"/>
</dbReference>
<dbReference type="InterPro" id="IPR013767">
    <property type="entry name" value="PAS_fold"/>
</dbReference>
<dbReference type="SUPFAM" id="SSF55874">
    <property type="entry name" value="ATPase domain of HSP90 chaperone/DNA topoisomerase II/histidine kinase"/>
    <property type="match status" value="1"/>
</dbReference>
<dbReference type="Pfam" id="PF00072">
    <property type="entry name" value="Response_reg"/>
    <property type="match status" value="1"/>
</dbReference>
<dbReference type="Pfam" id="PF00989">
    <property type="entry name" value="PAS"/>
    <property type="match status" value="1"/>
</dbReference>
<evidence type="ECO:0000259" key="8">
    <source>
        <dbReference type="PROSITE" id="PS50109"/>
    </source>
</evidence>
<dbReference type="PANTHER" id="PTHR43047:SF63">
    <property type="entry name" value="HISTIDINE KINASE"/>
    <property type="match status" value="1"/>
</dbReference>
<comment type="catalytic activity">
    <reaction evidence="1">
        <text>ATP + protein L-histidine = ADP + protein N-phospho-L-histidine.</text>
        <dbReference type="EC" id="2.7.13.3"/>
    </reaction>
</comment>
<dbReference type="PROSITE" id="PS50112">
    <property type="entry name" value="PAS"/>
    <property type="match status" value="1"/>
</dbReference>
<dbReference type="Pfam" id="PF02518">
    <property type="entry name" value="HATPase_c"/>
    <property type="match status" value="1"/>
</dbReference>
<dbReference type="Proteomes" id="UP000234271">
    <property type="component" value="Chromosome"/>
</dbReference>
<organism evidence="11 12">
    <name type="scientific">Beggiatoa leptomitoformis</name>
    <dbReference type="NCBI Taxonomy" id="288004"/>
    <lineage>
        <taxon>Bacteria</taxon>
        <taxon>Pseudomonadati</taxon>
        <taxon>Pseudomonadota</taxon>
        <taxon>Gammaproteobacteria</taxon>
        <taxon>Thiotrichales</taxon>
        <taxon>Thiotrichaceae</taxon>
        <taxon>Beggiatoa</taxon>
    </lineage>
</organism>
<name>A0A2N9YDV0_9GAMM</name>
<dbReference type="InterPro" id="IPR004358">
    <property type="entry name" value="Sig_transdc_His_kin-like_C"/>
</dbReference>
<dbReference type="CDD" id="cd16922">
    <property type="entry name" value="HATPase_EvgS-ArcB-TorS-like"/>
    <property type="match status" value="1"/>
</dbReference>
<dbReference type="RefSeq" id="WP_062154570.1">
    <property type="nucleotide sequence ID" value="NZ_CP012373.2"/>
</dbReference>
<dbReference type="InterPro" id="IPR036890">
    <property type="entry name" value="HATPase_C_sf"/>
</dbReference>
<dbReference type="Pfam" id="PF00512">
    <property type="entry name" value="HisKA"/>
    <property type="match status" value="1"/>
</dbReference>
<protein>
    <recommendedName>
        <fullName evidence="2">histidine kinase</fullName>
        <ecNumber evidence="2">2.7.13.3</ecNumber>
    </recommendedName>
</protein>
<dbReference type="SUPFAM" id="SSF55785">
    <property type="entry name" value="PYP-like sensor domain (PAS domain)"/>
    <property type="match status" value="2"/>
</dbReference>
<dbReference type="SMART" id="SM00448">
    <property type="entry name" value="REC"/>
    <property type="match status" value="1"/>
</dbReference>
<evidence type="ECO:0000256" key="4">
    <source>
        <dbReference type="ARBA" id="ARBA00022679"/>
    </source>
</evidence>
<dbReference type="SUPFAM" id="SSF52172">
    <property type="entry name" value="CheY-like"/>
    <property type="match status" value="1"/>
</dbReference>
<evidence type="ECO:0000256" key="2">
    <source>
        <dbReference type="ARBA" id="ARBA00012438"/>
    </source>
</evidence>
<dbReference type="PROSITE" id="PS50110">
    <property type="entry name" value="RESPONSE_REGULATORY"/>
    <property type="match status" value="1"/>
</dbReference>
<evidence type="ECO:0000256" key="3">
    <source>
        <dbReference type="ARBA" id="ARBA00022553"/>
    </source>
</evidence>
<dbReference type="GO" id="GO:0009927">
    <property type="term" value="F:histidine phosphotransfer kinase activity"/>
    <property type="evidence" value="ECO:0007669"/>
    <property type="project" value="TreeGrafter"/>
</dbReference>
<keyword evidence="5" id="KW-0418">Kinase</keyword>
<dbReference type="Gene3D" id="3.30.565.10">
    <property type="entry name" value="Histidine kinase-like ATPase, C-terminal domain"/>
    <property type="match status" value="1"/>
</dbReference>
<dbReference type="GO" id="GO:0000155">
    <property type="term" value="F:phosphorelay sensor kinase activity"/>
    <property type="evidence" value="ECO:0007669"/>
    <property type="project" value="InterPro"/>
</dbReference>
<dbReference type="PRINTS" id="PR00344">
    <property type="entry name" value="BCTRLSENSOR"/>
</dbReference>
<dbReference type="NCBIfam" id="TIGR00229">
    <property type="entry name" value="sensory_box"/>
    <property type="match status" value="1"/>
</dbReference>
<evidence type="ECO:0000313" key="11">
    <source>
        <dbReference type="EMBL" id="AUI68668.1"/>
    </source>
</evidence>
<sequence length="727" mass="81950">MITEISIPAVFLLRDTHITYANEQALTLTGHTLADLQAKAFTQLFPPSFQTTLNEYLNQPHIPIGQTIRFETQLITQQAESRWVAISFCPIIQEGLLTILALAIHLDTKGKEDRETQRLSSALAESAQQLTLINQRLEAEILEREQTEEMFRTVVESAYSGILLVNQTGIITFVNSQIESMFGYLREELIGQPQEILMPARFRDKHIKHHNYFIAREQARRIGMVRDLSGVRKNGEEFPIEIGLTPLRIKGEAMVLGVLIDMTERSAIEQEVRLLNTELEKRVAERTSELKSKNDELMEQIEKRLLAEANLKAERTLLTKRVTERTKELSTANAKLAYALRAKDEFLAAMSHELRTPLNSILGMSEGLQEQIYGELNSKQLKSLHTIEESGRHLLSLINDILDLAKIEAGKLKLDMNTLSLEQVCQSSLRMIKQAALKKRIKVNFQLSDTTLLMLGDERRVKQILVNLLSNAVKFTPEGGTIGLDVQANVEKHTIQMTVWDTGIGIAVEDFPLLFQPFAQLDTSLSRKFLGTGLGLSLVKRFIEMHGGKIIVNSEINKGSSFLVSFPWRLIVEKSADTTVFLPNTYPEKTLPREYTNRENAPLVLIAEDNEENLDTMARYLNARGYRLITAHNGMEAIAQTQQQHPHIILMDIQMPVMDGLEAIRYIKADKVLGNIPIIAITALAMPGDKEWCLQAGANEYLSKPVSCRQLIETIESLLQKAKNAPA</sequence>
<feature type="domain" description="PAS" evidence="10">
    <location>
        <begin position="147"/>
        <end position="199"/>
    </location>
</feature>
<dbReference type="CDD" id="cd00082">
    <property type="entry name" value="HisKA"/>
    <property type="match status" value="1"/>
</dbReference>
<evidence type="ECO:0000256" key="7">
    <source>
        <dbReference type="PROSITE-ProRule" id="PRU00169"/>
    </source>
</evidence>
<dbReference type="EMBL" id="CP018889">
    <property type="protein sequence ID" value="AUI68668.1"/>
    <property type="molecule type" value="Genomic_DNA"/>
</dbReference>
<dbReference type="PANTHER" id="PTHR43047">
    <property type="entry name" value="TWO-COMPONENT HISTIDINE PROTEIN KINASE"/>
    <property type="match status" value="1"/>
</dbReference>